<name>A0A5B7IXN9_PORTR</name>
<reference evidence="1 2" key="1">
    <citation type="submission" date="2019-05" db="EMBL/GenBank/DDBJ databases">
        <title>Another draft genome of Portunus trituberculatus and its Hox gene families provides insights of decapod evolution.</title>
        <authorList>
            <person name="Jeong J.-H."/>
            <person name="Song I."/>
            <person name="Kim S."/>
            <person name="Choi T."/>
            <person name="Kim D."/>
            <person name="Ryu S."/>
            <person name="Kim W."/>
        </authorList>
    </citation>
    <scope>NUCLEOTIDE SEQUENCE [LARGE SCALE GENOMIC DNA]</scope>
    <source>
        <tissue evidence="1">Muscle</tissue>
    </source>
</reference>
<proteinExistence type="predicted"/>
<dbReference type="AlphaFoldDB" id="A0A5B7IXN9"/>
<dbReference type="EMBL" id="VSRR010074032">
    <property type="protein sequence ID" value="MPC87285.1"/>
    <property type="molecule type" value="Genomic_DNA"/>
</dbReference>
<protein>
    <submittedName>
        <fullName evidence="1">Uncharacterized protein</fullName>
    </submittedName>
</protein>
<dbReference type="OrthoDB" id="6375897at2759"/>
<keyword evidence="2" id="KW-1185">Reference proteome</keyword>
<sequence>MPRNHRAQVASPVLLQADLSCTPLVDSSEEEGMDLVLFDTRVDYETTRSRSHTTLSGSPRLQDLRQELLEACEREGEPAHTCYEMDVELESPHAGEDQGREGMRLGSHQNLQAQQYPRKSSVSTVFRALKCIEGEELAQEDLTMMPLEVPRIPRSTHRAPPGYASLNRATIDY</sequence>
<evidence type="ECO:0000313" key="1">
    <source>
        <dbReference type="EMBL" id="MPC87285.1"/>
    </source>
</evidence>
<gene>
    <name evidence="1" type="ORF">E2C01_082143</name>
</gene>
<dbReference type="Proteomes" id="UP000324222">
    <property type="component" value="Unassembled WGS sequence"/>
</dbReference>
<organism evidence="1 2">
    <name type="scientific">Portunus trituberculatus</name>
    <name type="common">Swimming crab</name>
    <name type="synonym">Neptunus trituberculatus</name>
    <dbReference type="NCBI Taxonomy" id="210409"/>
    <lineage>
        <taxon>Eukaryota</taxon>
        <taxon>Metazoa</taxon>
        <taxon>Ecdysozoa</taxon>
        <taxon>Arthropoda</taxon>
        <taxon>Crustacea</taxon>
        <taxon>Multicrustacea</taxon>
        <taxon>Malacostraca</taxon>
        <taxon>Eumalacostraca</taxon>
        <taxon>Eucarida</taxon>
        <taxon>Decapoda</taxon>
        <taxon>Pleocyemata</taxon>
        <taxon>Brachyura</taxon>
        <taxon>Eubrachyura</taxon>
        <taxon>Portunoidea</taxon>
        <taxon>Portunidae</taxon>
        <taxon>Portuninae</taxon>
        <taxon>Portunus</taxon>
    </lineage>
</organism>
<accession>A0A5B7IXN9</accession>
<evidence type="ECO:0000313" key="2">
    <source>
        <dbReference type="Proteomes" id="UP000324222"/>
    </source>
</evidence>
<comment type="caution">
    <text evidence="1">The sequence shown here is derived from an EMBL/GenBank/DDBJ whole genome shotgun (WGS) entry which is preliminary data.</text>
</comment>